<organism evidence="1 2">
    <name type="scientific">Platanthera guangdongensis</name>
    <dbReference type="NCBI Taxonomy" id="2320717"/>
    <lineage>
        <taxon>Eukaryota</taxon>
        <taxon>Viridiplantae</taxon>
        <taxon>Streptophyta</taxon>
        <taxon>Embryophyta</taxon>
        <taxon>Tracheophyta</taxon>
        <taxon>Spermatophyta</taxon>
        <taxon>Magnoliopsida</taxon>
        <taxon>Liliopsida</taxon>
        <taxon>Asparagales</taxon>
        <taxon>Orchidaceae</taxon>
        <taxon>Orchidoideae</taxon>
        <taxon>Orchideae</taxon>
        <taxon>Orchidinae</taxon>
        <taxon>Platanthera</taxon>
    </lineage>
</organism>
<dbReference type="EMBL" id="JBBWWR010000011">
    <property type="protein sequence ID" value="KAK8959590.1"/>
    <property type="molecule type" value="Genomic_DNA"/>
</dbReference>
<protein>
    <submittedName>
        <fullName evidence="1">Uncharacterized protein</fullName>
    </submittedName>
</protein>
<accession>A0ABR2M607</accession>
<evidence type="ECO:0000313" key="1">
    <source>
        <dbReference type="EMBL" id="KAK8959590.1"/>
    </source>
</evidence>
<comment type="caution">
    <text evidence="1">The sequence shown here is derived from an EMBL/GenBank/DDBJ whole genome shotgun (WGS) entry which is preliminary data.</text>
</comment>
<gene>
    <name evidence="1" type="ORF">KSP40_PGU012275</name>
</gene>
<reference evidence="1 2" key="1">
    <citation type="journal article" date="2022" name="Nat. Plants">
        <title>Genomes of leafy and leafless Platanthera orchids illuminate the evolution of mycoheterotrophy.</title>
        <authorList>
            <person name="Li M.H."/>
            <person name="Liu K.W."/>
            <person name="Li Z."/>
            <person name="Lu H.C."/>
            <person name="Ye Q.L."/>
            <person name="Zhang D."/>
            <person name="Wang J.Y."/>
            <person name="Li Y.F."/>
            <person name="Zhong Z.M."/>
            <person name="Liu X."/>
            <person name="Yu X."/>
            <person name="Liu D.K."/>
            <person name="Tu X.D."/>
            <person name="Liu B."/>
            <person name="Hao Y."/>
            <person name="Liao X.Y."/>
            <person name="Jiang Y.T."/>
            <person name="Sun W.H."/>
            <person name="Chen J."/>
            <person name="Chen Y.Q."/>
            <person name="Ai Y."/>
            <person name="Zhai J.W."/>
            <person name="Wu S.S."/>
            <person name="Zhou Z."/>
            <person name="Hsiao Y.Y."/>
            <person name="Wu W.L."/>
            <person name="Chen Y.Y."/>
            <person name="Lin Y.F."/>
            <person name="Hsu J.L."/>
            <person name="Li C.Y."/>
            <person name="Wang Z.W."/>
            <person name="Zhao X."/>
            <person name="Zhong W.Y."/>
            <person name="Ma X.K."/>
            <person name="Ma L."/>
            <person name="Huang J."/>
            <person name="Chen G.Z."/>
            <person name="Huang M.Z."/>
            <person name="Huang L."/>
            <person name="Peng D.H."/>
            <person name="Luo Y.B."/>
            <person name="Zou S.Q."/>
            <person name="Chen S.P."/>
            <person name="Lan S."/>
            <person name="Tsai W.C."/>
            <person name="Van de Peer Y."/>
            <person name="Liu Z.J."/>
        </authorList>
    </citation>
    <scope>NUCLEOTIDE SEQUENCE [LARGE SCALE GENOMIC DNA]</scope>
    <source>
        <strain evidence="1">Lor288</strain>
    </source>
</reference>
<keyword evidence="2" id="KW-1185">Reference proteome</keyword>
<name>A0ABR2M607_9ASPA</name>
<proteinExistence type="predicted"/>
<dbReference type="Proteomes" id="UP001412067">
    <property type="component" value="Unassembled WGS sequence"/>
</dbReference>
<evidence type="ECO:0000313" key="2">
    <source>
        <dbReference type="Proteomes" id="UP001412067"/>
    </source>
</evidence>
<sequence length="58" mass="6703">MTYIQNIGRTVIAIKKLYNDNADIRQSEKWILSLSEKKACTLPVMEDAFLEPPVLKKH</sequence>